<evidence type="ECO:0008006" key="4">
    <source>
        <dbReference type="Google" id="ProtNLM"/>
    </source>
</evidence>
<dbReference type="AlphaFoldDB" id="A0AAD5V3G0"/>
<feature type="compositionally biased region" description="Polar residues" evidence="1">
    <location>
        <begin position="160"/>
        <end position="179"/>
    </location>
</feature>
<protein>
    <recommendedName>
        <fullName evidence="4">FAD dependent oxidoreductase domain-containing protein</fullName>
    </recommendedName>
</protein>
<keyword evidence="3" id="KW-1185">Reference proteome</keyword>
<gene>
    <name evidence="2" type="ORF">NLI96_g7699</name>
</gene>
<dbReference type="SUPFAM" id="SSF51971">
    <property type="entry name" value="Nucleotide-binding domain"/>
    <property type="match status" value="1"/>
</dbReference>
<dbReference type="GO" id="GO:0005770">
    <property type="term" value="C:late endosome"/>
    <property type="evidence" value="ECO:0007669"/>
    <property type="project" value="TreeGrafter"/>
</dbReference>
<feature type="region of interest" description="Disordered" evidence="1">
    <location>
        <begin position="28"/>
        <end position="86"/>
    </location>
</feature>
<dbReference type="GO" id="GO:0042147">
    <property type="term" value="P:retrograde transport, endosome to Golgi"/>
    <property type="evidence" value="ECO:0007669"/>
    <property type="project" value="TreeGrafter"/>
</dbReference>
<proteinExistence type="predicted"/>
<evidence type="ECO:0000256" key="1">
    <source>
        <dbReference type="SAM" id="MobiDB-lite"/>
    </source>
</evidence>
<name>A0AAD5V3G0_9APHY</name>
<dbReference type="Proteomes" id="UP001212997">
    <property type="component" value="Unassembled WGS sequence"/>
</dbReference>
<dbReference type="GO" id="GO:0005829">
    <property type="term" value="C:cytosol"/>
    <property type="evidence" value="ECO:0007669"/>
    <property type="project" value="GOC"/>
</dbReference>
<sequence length="209" mass="23073">MPIVILGGGIIGLSTAYYLSKFTSESTPTQQTASLGPHGPYPPPSSHPHSHHAHAAHRHRDRPSAHHHHHHHHYRPPPNLNLRDNSIHIIDPSPELFASASGKAAGFLAKDWFGPTVAPLGAFSYELHKQLAKEEGGKEKWGWCESVAYSMDRDDEYQEEQQTSDVRINGDRNGNVNRSSGEDARGDVAESANDDFFRCLFPVTMSVAT</sequence>
<reference evidence="2" key="1">
    <citation type="submission" date="2022-07" db="EMBL/GenBank/DDBJ databases">
        <title>Genome Sequence of Physisporinus lineatus.</title>
        <authorList>
            <person name="Buettner E."/>
        </authorList>
    </citation>
    <scope>NUCLEOTIDE SEQUENCE</scope>
    <source>
        <strain evidence="2">VT162</strain>
    </source>
</reference>
<evidence type="ECO:0000313" key="3">
    <source>
        <dbReference type="Proteomes" id="UP001212997"/>
    </source>
</evidence>
<dbReference type="Gene3D" id="3.50.50.60">
    <property type="entry name" value="FAD/NAD(P)-binding domain"/>
    <property type="match status" value="1"/>
</dbReference>
<dbReference type="EMBL" id="JANAWD010000325">
    <property type="protein sequence ID" value="KAJ3481358.1"/>
    <property type="molecule type" value="Genomic_DNA"/>
</dbReference>
<evidence type="ECO:0000313" key="2">
    <source>
        <dbReference type="EMBL" id="KAJ3481358.1"/>
    </source>
</evidence>
<dbReference type="InterPro" id="IPR036188">
    <property type="entry name" value="FAD/NAD-bd_sf"/>
</dbReference>
<accession>A0AAD5V3G0</accession>
<organism evidence="2 3">
    <name type="scientific">Meripilus lineatus</name>
    <dbReference type="NCBI Taxonomy" id="2056292"/>
    <lineage>
        <taxon>Eukaryota</taxon>
        <taxon>Fungi</taxon>
        <taxon>Dikarya</taxon>
        <taxon>Basidiomycota</taxon>
        <taxon>Agaricomycotina</taxon>
        <taxon>Agaricomycetes</taxon>
        <taxon>Polyporales</taxon>
        <taxon>Meripilaceae</taxon>
        <taxon>Meripilus</taxon>
    </lineage>
</organism>
<feature type="compositionally biased region" description="Basic residues" evidence="1">
    <location>
        <begin position="48"/>
        <end position="75"/>
    </location>
</feature>
<comment type="caution">
    <text evidence="2">The sequence shown here is derived from an EMBL/GenBank/DDBJ whole genome shotgun (WGS) entry which is preliminary data.</text>
</comment>
<feature type="region of interest" description="Disordered" evidence="1">
    <location>
        <begin position="160"/>
        <end position="187"/>
    </location>
</feature>
<dbReference type="PANTHER" id="PTHR13847:SF185">
    <property type="entry name" value="FAD DEPENDENT OXIDOREDUCTASE SUPERFAMILY (AFU_ORTHOLOGUE AFUA_3G02360)"/>
    <property type="match status" value="1"/>
</dbReference>
<dbReference type="PANTHER" id="PTHR13847">
    <property type="entry name" value="SARCOSINE DEHYDROGENASE-RELATED"/>
    <property type="match status" value="1"/>
</dbReference>